<dbReference type="Proteomes" id="UP000831607">
    <property type="component" value="Chromosome"/>
</dbReference>
<dbReference type="GO" id="GO:0016787">
    <property type="term" value="F:hydrolase activity"/>
    <property type="evidence" value="ECO:0007669"/>
    <property type="project" value="UniProtKB-KW"/>
</dbReference>
<evidence type="ECO:0000313" key="3">
    <source>
        <dbReference type="Proteomes" id="UP000831607"/>
    </source>
</evidence>
<dbReference type="Gene3D" id="3.40.50.1820">
    <property type="entry name" value="alpha/beta hydrolase"/>
    <property type="match status" value="1"/>
</dbReference>
<protein>
    <submittedName>
        <fullName evidence="2">Alpha/beta hydrolase</fullName>
    </submittedName>
</protein>
<organism evidence="2 3">
    <name type="scientific">Orrella daihaiensis</name>
    <dbReference type="NCBI Taxonomy" id="2782176"/>
    <lineage>
        <taxon>Bacteria</taxon>
        <taxon>Pseudomonadati</taxon>
        <taxon>Pseudomonadota</taxon>
        <taxon>Betaproteobacteria</taxon>
        <taxon>Burkholderiales</taxon>
        <taxon>Alcaligenaceae</taxon>
        <taxon>Orrella</taxon>
    </lineage>
</organism>
<gene>
    <name evidence="2" type="ORF">DHf2319_06370</name>
</gene>
<sequence length="291" mass="33296">MNTPTQQTPTELMPLPLDYEVCGQGPALLLLHGFPQNRAIWQPIKAALSPHFTLVMPDLRGYGQSPKPASDPAHLTYSKRAMANDLIKLMDELGHVRFGVVGHDRGARVAHRLAADHGERISRLMLLDISPTLAMYEQTDMTFAAGYWHWFFLIQAYPLPETMIGQDPVFFMDQFMVKRYPGRHIFESKRWESYLAGIQDPACLHAMCEDYRASFTIDLEHDRADRQAQRKLQMPVRVLWGQHGMIEKCFKPLEDWAQVASDVSGQTIDAGHYIPEERPEMLQAEIRAFFS</sequence>
<dbReference type="PANTHER" id="PTHR43329">
    <property type="entry name" value="EPOXIDE HYDROLASE"/>
    <property type="match status" value="1"/>
</dbReference>
<keyword evidence="3" id="KW-1185">Reference proteome</keyword>
<dbReference type="PRINTS" id="PR00111">
    <property type="entry name" value="ABHYDROLASE"/>
</dbReference>
<dbReference type="InterPro" id="IPR000073">
    <property type="entry name" value="AB_hydrolase_1"/>
</dbReference>
<dbReference type="Pfam" id="PF00561">
    <property type="entry name" value="Abhydrolase_1"/>
    <property type="match status" value="1"/>
</dbReference>
<feature type="domain" description="AB hydrolase-1" evidence="1">
    <location>
        <begin position="26"/>
        <end position="279"/>
    </location>
</feature>
<keyword evidence="2" id="KW-0378">Hydrolase</keyword>
<evidence type="ECO:0000313" key="2">
    <source>
        <dbReference type="EMBL" id="UOD51445.1"/>
    </source>
</evidence>
<dbReference type="RefSeq" id="WP_243479909.1">
    <property type="nucleotide sequence ID" value="NZ_CP063982.1"/>
</dbReference>
<dbReference type="EMBL" id="CP063982">
    <property type="protein sequence ID" value="UOD51445.1"/>
    <property type="molecule type" value="Genomic_DNA"/>
</dbReference>
<dbReference type="InterPro" id="IPR029058">
    <property type="entry name" value="AB_hydrolase_fold"/>
</dbReference>
<evidence type="ECO:0000259" key="1">
    <source>
        <dbReference type="Pfam" id="PF00561"/>
    </source>
</evidence>
<reference evidence="2 3" key="1">
    <citation type="submission" date="2020-11" db="EMBL/GenBank/DDBJ databases">
        <title>Algicoccus daihaiensis sp.nov., isolated from Daihai Lake in Inner Mongolia.</title>
        <authorList>
            <person name="Kai J."/>
        </authorList>
    </citation>
    <scope>NUCLEOTIDE SEQUENCE [LARGE SCALE GENOMIC DNA]</scope>
    <source>
        <strain evidence="3">f23</strain>
    </source>
</reference>
<proteinExistence type="predicted"/>
<accession>A0ABY4AQW5</accession>
<dbReference type="SUPFAM" id="SSF53474">
    <property type="entry name" value="alpha/beta-Hydrolases"/>
    <property type="match status" value="1"/>
</dbReference>
<name>A0ABY4AQW5_9BURK</name>